<protein>
    <submittedName>
        <fullName evidence="1">Uncharacterized protein</fullName>
    </submittedName>
</protein>
<comment type="caution">
    <text evidence="1">The sequence shown here is derived from an EMBL/GenBank/DDBJ whole genome shotgun (WGS) entry which is preliminary data.</text>
</comment>
<dbReference type="AlphaFoldDB" id="A0A0F9IY44"/>
<accession>A0A0F9IY44</accession>
<organism evidence="1">
    <name type="scientific">marine sediment metagenome</name>
    <dbReference type="NCBI Taxonomy" id="412755"/>
    <lineage>
        <taxon>unclassified sequences</taxon>
        <taxon>metagenomes</taxon>
        <taxon>ecological metagenomes</taxon>
    </lineage>
</organism>
<sequence length="190" mass="20865">MAGRIENRIDTFHFGGNGAFSFAIDNAALTDQSINTGKSERRVRFTDTSTPMVVDSNVFIDNTTNYDGLKRVAAKAASSFDIVAPFTAETTSSATANVWLQQENDWKFVGFEIHLNSASATSENLTVTIDSGLGAAWDVLVYSQDMNTVQDLLYYPEKEIPMAAADILKFAWTNTNGELFGLKVKSRQVN</sequence>
<dbReference type="EMBL" id="LAZR01019596">
    <property type="protein sequence ID" value="KKL91967.1"/>
    <property type="molecule type" value="Genomic_DNA"/>
</dbReference>
<proteinExistence type="predicted"/>
<name>A0A0F9IY44_9ZZZZ</name>
<gene>
    <name evidence="1" type="ORF">LCGC14_1889400</name>
</gene>
<evidence type="ECO:0000313" key="1">
    <source>
        <dbReference type="EMBL" id="KKL91967.1"/>
    </source>
</evidence>
<reference evidence="1" key="1">
    <citation type="journal article" date="2015" name="Nature">
        <title>Complex archaea that bridge the gap between prokaryotes and eukaryotes.</title>
        <authorList>
            <person name="Spang A."/>
            <person name="Saw J.H."/>
            <person name="Jorgensen S.L."/>
            <person name="Zaremba-Niedzwiedzka K."/>
            <person name="Martijn J."/>
            <person name="Lind A.E."/>
            <person name="van Eijk R."/>
            <person name="Schleper C."/>
            <person name="Guy L."/>
            <person name="Ettema T.J."/>
        </authorList>
    </citation>
    <scope>NUCLEOTIDE SEQUENCE</scope>
</reference>